<sequence length="339" mass="38271">MTSRPDATALSIVSAKTGRVYDSWRACWVAEDQANHPIYYSAQEERCVEDFLGVRFQPLDHVPDLLFPSHLNQFGLADYIPDLTTQYHEDTSDDPDSDETFRPPPPLAYDPERKLCDLKFTPPCKVNGDACTECKGRLARFGYTHPDAICEDTEAKGNPTVLYRFRFDGYQGQEVKPRACLACARHRRLQCQIDGKEEHRFILVDGGPAQHHKTAIVLEGEEGKHRDGASGMTMGAKTTRLGDEVAELKRASKHGEFEVQRLERRVRQLEGRSGELEGRFGELEGRVRELEDEIAALKARIGPVEEDVDKLARVATSHRGTLQYLRGQLRKLGNRQHAS</sequence>
<dbReference type="SUPFAM" id="SSF57997">
    <property type="entry name" value="Tropomyosin"/>
    <property type="match status" value="1"/>
</dbReference>
<organism evidence="3 4">
    <name type="scientific">Papiliotrema laurentii</name>
    <name type="common">Cryptococcus laurentii</name>
    <dbReference type="NCBI Taxonomy" id="5418"/>
    <lineage>
        <taxon>Eukaryota</taxon>
        <taxon>Fungi</taxon>
        <taxon>Dikarya</taxon>
        <taxon>Basidiomycota</taxon>
        <taxon>Agaricomycotina</taxon>
        <taxon>Tremellomycetes</taxon>
        <taxon>Tremellales</taxon>
        <taxon>Rhynchogastremaceae</taxon>
        <taxon>Papiliotrema</taxon>
    </lineage>
</organism>
<reference evidence="3" key="1">
    <citation type="submission" date="2023-02" db="EMBL/GenBank/DDBJ databases">
        <title>Identification and recombinant expression of a fungal hydrolase from Papiliotrema laurentii that hydrolyzes apple cutin and clears colloidal polyester polyurethane.</title>
        <authorList>
            <consortium name="DOE Joint Genome Institute"/>
            <person name="Roman V.A."/>
            <person name="Bojanowski C."/>
            <person name="Crable B.R."/>
            <person name="Wagner D.N."/>
            <person name="Hung C.S."/>
            <person name="Nadeau L.J."/>
            <person name="Schratz L."/>
            <person name="Haridas S."/>
            <person name="Pangilinan J."/>
            <person name="Lipzen A."/>
            <person name="Na H."/>
            <person name="Yan M."/>
            <person name="Ng V."/>
            <person name="Grigoriev I.V."/>
            <person name="Spatafora J.W."/>
            <person name="Barlow D."/>
            <person name="Biffinger J."/>
            <person name="Kelley-Loughnane N."/>
            <person name="Varaljay V.A."/>
            <person name="Crookes-Goodson W.J."/>
        </authorList>
    </citation>
    <scope>NUCLEOTIDE SEQUENCE</scope>
    <source>
        <strain evidence="3">5307AH</strain>
    </source>
</reference>
<evidence type="ECO:0000256" key="1">
    <source>
        <dbReference type="SAM" id="Coils"/>
    </source>
</evidence>
<dbReference type="Proteomes" id="UP001182556">
    <property type="component" value="Unassembled WGS sequence"/>
</dbReference>
<evidence type="ECO:0000313" key="3">
    <source>
        <dbReference type="EMBL" id="KAK1921937.1"/>
    </source>
</evidence>
<proteinExistence type="predicted"/>
<evidence type="ECO:0000256" key="2">
    <source>
        <dbReference type="SAM" id="MobiDB-lite"/>
    </source>
</evidence>
<evidence type="ECO:0000313" key="4">
    <source>
        <dbReference type="Proteomes" id="UP001182556"/>
    </source>
</evidence>
<dbReference type="EMBL" id="JAODAN010000009">
    <property type="protein sequence ID" value="KAK1921937.1"/>
    <property type="molecule type" value="Genomic_DNA"/>
</dbReference>
<dbReference type="AlphaFoldDB" id="A0AAD9CUZ6"/>
<feature type="region of interest" description="Disordered" evidence="2">
    <location>
        <begin position="86"/>
        <end position="105"/>
    </location>
</feature>
<comment type="caution">
    <text evidence="3">The sequence shown here is derived from an EMBL/GenBank/DDBJ whole genome shotgun (WGS) entry which is preliminary data.</text>
</comment>
<accession>A0AAD9CUZ6</accession>
<protein>
    <submittedName>
        <fullName evidence="3">Uncharacterized protein</fullName>
    </submittedName>
</protein>
<keyword evidence="1" id="KW-0175">Coiled coil</keyword>
<name>A0AAD9CUZ6_PAPLA</name>
<feature type="coiled-coil region" evidence="1">
    <location>
        <begin position="245"/>
        <end position="307"/>
    </location>
</feature>
<keyword evidence="4" id="KW-1185">Reference proteome</keyword>
<dbReference type="Gene3D" id="1.20.5.340">
    <property type="match status" value="1"/>
</dbReference>
<gene>
    <name evidence="3" type="ORF">DB88DRAFT_496604</name>
</gene>